<dbReference type="AlphaFoldDB" id="A0AAW3EKE3"/>
<organism evidence="1 3">
    <name type="scientific">Pectobacterium wasabiae</name>
    <dbReference type="NCBI Taxonomy" id="55208"/>
    <lineage>
        <taxon>Bacteria</taxon>
        <taxon>Pseudomonadati</taxon>
        <taxon>Pseudomonadota</taxon>
        <taxon>Gammaproteobacteria</taxon>
        <taxon>Enterobacterales</taxon>
        <taxon>Pectobacteriaceae</taxon>
        <taxon>Pectobacterium</taxon>
    </lineage>
</organism>
<sequence>MAEREIGPIGQLMEGKMKKLVFAWTTALLLSGCVLAKHADTLPDDVKIFLDNADTCQHFAGEWDSSLSEERQKEIERSVDQYCGTAQKQQSVLQKKYKGNKTIEKKLAAYQF</sequence>
<keyword evidence="4" id="KW-1185">Reference proteome</keyword>
<name>A0AAW3EKE3_9GAMM</name>
<evidence type="ECO:0000313" key="1">
    <source>
        <dbReference type="EMBL" id="KFX08092.1"/>
    </source>
</evidence>
<comment type="caution">
    <text evidence="1">The sequence shown here is derived from an EMBL/GenBank/DDBJ whole genome shotgun (WGS) entry which is preliminary data.</text>
</comment>
<dbReference type="Proteomes" id="UP000029436">
    <property type="component" value="Unassembled WGS sequence"/>
</dbReference>
<dbReference type="PROSITE" id="PS51257">
    <property type="entry name" value="PROKAR_LIPOPROTEIN"/>
    <property type="match status" value="1"/>
</dbReference>
<protein>
    <submittedName>
        <fullName evidence="1">Membrane protein</fullName>
    </submittedName>
</protein>
<reference evidence="3 4" key="1">
    <citation type="submission" date="2014-08" db="EMBL/GenBank/DDBJ databases">
        <title>Genome sequences of NCPPB Pectobacterium isolates.</title>
        <authorList>
            <person name="Glover R.H."/>
            <person name="Sapp M."/>
            <person name="Elphinstone J."/>
        </authorList>
    </citation>
    <scope>NUCLEOTIDE SEQUENCE [LARGE SCALE GENOMIC DNA]</scope>
    <source>
        <strain evidence="1 3">NCPPB 3701</strain>
        <strain evidence="2 4">NCPPB3702</strain>
    </source>
</reference>
<evidence type="ECO:0000313" key="2">
    <source>
        <dbReference type="EMBL" id="KGA30727.1"/>
    </source>
</evidence>
<accession>A0AAW3EKE3</accession>
<dbReference type="EMBL" id="JQHP01000004">
    <property type="protein sequence ID" value="KFX08092.1"/>
    <property type="molecule type" value="Genomic_DNA"/>
</dbReference>
<gene>
    <name evidence="1" type="ORF">JV38_09310</name>
    <name evidence="2" type="ORF">KU73_02155</name>
</gene>
<proteinExistence type="predicted"/>
<evidence type="ECO:0000313" key="3">
    <source>
        <dbReference type="Proteomes" id="UP000029257"/>
    </source>
</evidence>
<dbReference type="EMBL" id="JQOH01000001">
    <property type="protein sequence ID" value="KGA30727.1"/>
    <property type="molecule type" value="Genomic_DNA"/>
</dbReference>
<evidence type="ECO:0000313" key="4">
    <source>
        <dbReference type="Proteomes" id="UP000029436"/>
    </source>
</evidence>
<dbReference type="Proteomes" id="UP000029257">
    <property type="component" value="Unassembled WGS sequence"/>
</dbReference>